<evidence type="ECO:0000313" key="3">
    <source>
        <dbReference type="Proteomes" id="UP001323617"/>
    </source>
</evidence>
<dbReference type="EMBL" id="JAFFHC010000005">
    <property type="protein sequence ID" value="KAK4675307.1"/>
    <property type="molecule type" value="Genomic_DNA"/>
</dbReference>
<name>A0ABR0I5A6_9PEZI</name>
<sequence length="74" mass="8421">MRLTNTNDGRFEEFIGNDIPPYAILSDTLEDGEKKIDMTCRIAKKDGYQYAWVDTCCIDKSSSAELTEAIKSMY</sequence>
<proteinExistence type="predicted"/>
<keyword evidence="3" id="KW-1185">Reference proteome</keyword>
<reference evidence="2 3" key="1">
    <citation type="journal article" date="2023" name="bioRxiv">
        <title>High-quality genome assemblies of four members of thePodospora anserinaspecies complex.</title>
        <authorList>
            <person name="Ament-Velasquez S.L."/>
            <person name="Vogan A.A."/>
            <person name="Wallerman O."/>
            <person name="Hartmann F."/>
            <person name="Gautier V."/>
            <person name="Silar P."/>
            <person name="Giraud T."/>
            <person name="Johannesson H."/>
        </authorList>
    </citation>
    <scope>NUCLEOTIDE SEQUENCE [LARGE SCALE GENOMIC DNA]</scope>
    <source>
        <strain evidence="2 3">CBS 124.78</strain>
    </source>
</reference>
<comment type="caution">
    <text evidence="2">The sequence shown here is derived from an EMBL/GenBank/DDBJ whole genome shotgun (WGS) entry which is preliminary data.</text>
</comment>
<dbReference type="PANTHER" id="PTHR10622:SF12">
    <property type="entry name" value="HET DOMAIN-CONTAINING PROTEIN"/>
    <property type="match status" value="1"/>
</dbReference>
<gene>
    <name evidence="2" type="ORF">QC764_0076640</name>
</gene>
<feature type="domain" description="Heterokaryon incompatibility" evidence="1">
    <location>
        <begin position="33"/>
        <end position="73"/>
    </location>
</feature>
<dbReference type="Pfam" id="PF06985">
    <property type="entry name" value="HET"/>
    <property type="match status" value="1"/>
</dbReference>
<dbReference type="Proteomes" id="UP001323617">
    <property type="component" value="Unassembled WGS sequence"/>
</dbReference>
<dbReference type="PANTHER" id="PTHR10622">
    <property type="entry name" value="HET DOMAIN-CONTAINING PROTEIN"/>
    <property type="match status" value="1"/>
</dbReference>
<organism evidence="2 3">
    <name type="scientific">Podospora pseudoanserina</name>
    <dbReference type="NCBI Taxonomy" id="2609844"/>
    <lineage>
        <taxon>Eukaryota</taxon>
        <taxon>Fungi</taxon>
        <taxon>Dikarya</taxon>
        <taxon>Ascomycota</taxon>
        <taxon>Pezizomycotina</taxon>
        <taxon>Sordariomycetes</taxon>
        <taxon>Sordariomycetidae</taxon>
        <taxon>Sordariales</taxon>
        <taxon>Podosporaceae</taxon>
        <taxon>Podospora</taxon>
    </lineage>
</organism>
<evidence type="ECO:0000313" key="2">
    <source>
        <dbReference type="EMBL" id="KAK4675307.1"/>
    </source>
</evidence>
<dbReference type="GeneID" id="87961395"/>
<accession>A0ABR0I5A6</accession>
<dbReference type="InterPro" id="IPR010730">
    <property type="entry name" value="HET"/>
</dbReference>
<protein>
    <recommendedName>
        <fullName evidence="1">Heterokaryon incompatibility domain-containing protein</fullName>
    </recommendedName>
</protein>
<dbReference type="RefSeq" id="XP_062798777.1">
    <property type="nucleotide sequence ID" value="XM_062940725.1"/>
</dbReference>
<evidence type="ECO:0000259" key="1">
    <source>
        <dbReference type="Pfam" id="PF06985"/>
    </source>
</evidence>